<reference evidence="10" key="1">
    <citation type="journal article" date="2017" name="Genome Announc.">
        <title>Genome sequences of Cyberlindnera fabianii 65, Pichia kudriavzevii 129, and Saccharomyces cerevisiae 131 isolated from fermented masau fruits in Zimbabwe.</title>
        <authorList>
            <person name="van Rijswijck I.M.H."/>
            <person name="Derks M.F.L."/>
            <person name="Abee T."/>
            <person name="de Ridder D."/>
            <person name="Smid E.J."/>
        </authorList>
    </citation>
    <scope>NUCLEOTIDE SEQUENCE [LARGE SCALE GENOMIC DNA]</scope>
    <source>
        <strain evidence="10">129</strain>
    </source>
</reference>
<dbReference type="Pfam" id="PF03540">
    <property type="entry name" value="TAF10"/>
    <property type="match status" value="1"/>
</dbReference>
<evidence type="ECO:0000256" key="5">
    <source>
        <dbReference type="ARBA" id="ARBA00025730"/>
    </source>
</evidence>
<evidence type="ECO:0000313" key="10">
    <source>
        <dbReference type="Proteomes" id="UP000189274"/>
    </source>
</evidence>
<dbReference type="EMBL" id="NHMM01000006">
    <property type="protein sequence ID" value="OUT20870.1"/>
    <property type="molecule type" value="Genomic_DNA"/>
</dbReference>
<dbReference type="InterPro" id="IPR003923">
    <property type="entry name" value="TAF10"/>
</dbReference>
<reference evidence="9 11" key="3">
    <citation type="submission" date="2017-05" db="EMBL/GenBank/DDBJ databases">
        <title>The Genome Sequence of Candida krusei Ckrusei653.</title>
        <authorList>
            <person name="Cuomo C."/>
            <person name="Forche A."/>
            <person name="Young S."/>
            <person name="Abouelleil A."/>
            <person name="Cao P."/>
            <person name="Chapman S."/>
            <person name="Cusick C."/>
            <person name="Shea T."/>
            <person name="Nusbaum C."/>
            <person name="Birren B."/>
        </authorList>
    </citation>
    <scope>NUCLEOTIDE SEQUENCE [LARGE SCALE GENOMIC DNA]</scope>
    <source>
        <strain evidence="9 11">Ckrusei653</strain>
    </source>
</reference>
<evidence type="ECO:0000256" key="7">
    <source>
        <dbReference type="SAM" id="MobiDB-lite"/>
    </source>
</evidence>
<evidence type="ECO:0000256" key="6">
    <source>
        <dbReference type="PIRNR" id="PIRNR017246"/>
    </source>
</evidence>
<keyword evidence="8" id="KW-0396">Initiation factor</keyword>
<evidence type="ECO:0000256" key="1">
    <source>
        <dbReference type="ARBA" id="ARBA00004123"/>
    </source>
</evidence>
<evidence type="ECO:0000313" key="8">
    <source>
        <dbReference type="EMBL" id="ONH77157.1"/>
    </source>
</evidence>
<dbReference type="VEuPathDB" id="FungiDB:C5L36_0B09700"/>
<feature type="region of interest" description="Disordered" evidence="7">
    <location>
        <begin position="1"/>
        <end position="58"/>
    </location>
</feature>
<dbReference type="GO" id="GO:0016251">
    <property type="term" value="F:RNA polymerase II general transcription initiation factor activity"/>
    <property type="evidence" value="ECO:0007669"/>
    <property type="project" value="TreeGrafter"/>
</dbReference>
<comment type="subcellular location">
    <subcellularLocation>
        <location evidence="1 6">Nucleus</location>
    </subcellularLocation>
</comment>
<accession>A0A1V2LUA3</accession>
<feature type="compositionally biased region" description="Acidic residues" evidence="7">
    <location>
        <begin position="8"/>
        <end position="25"/>
    </location>
</feature>
<keyword evidence="8" id="KW-0648">Protein biosynthesis</keyword>
<dbReference type="EMBL" id="MQVM01000002">
    <property type="protein sequence ID" value="ONH77157.1"/>
    <property type="molecule type" value="Genomic_DNA"/>
</dbReference>
<evidence type="ECO:0000256" key="2">
    <source>
        <dbReference type="ARBA" id="ARBA00023015"/>
    </source>
</evidence>
<feature type="compositionally biased region" description="Low complexity" evidence="7">
    <location>
        <begin position="175"/>
        <end position="185"/>
    </location>
</feature>
<evidence type="ECO:0000313" key="9">
    <source>
        <dbReference type="EMBL" id="OUT20870.1"/>
    </source>
</evidence>
<comment type="function">
    <text evidence="6">Functions as a component of both the DNA-binding general transcription initiation factor complex TFIID and the transcription coactivator SAGA complex. Binding of TFIID to a promoter (with or without TATA element) is the initial step in pre-initiation complex (PIC) formation. TFIID plays a key role in the regulation of gene expression by RNA polymerase II through different activities such as transcription activator interaction, core promoter recognition and selectivity, TFIIA and TFIIB interaction, chromatin modification (histone acetylation by TAF1), facilitation of DNA opening and initiation of transcription. SAGA acts as a general cofactor required for essentially all RNA polymerase II transcription. At the promoters, SAGA is required for transcription pre-initiation complex (PIC) recruitment. It influences RNA polymerase II transcriptional activity through different activities such as TBP interaction (via core/TAF module) and promoter selectivity, interaction with transcription activators (via Tra1/SPT module), and chromatin modification through histone acetylation (via HAT module) and deubiquitination (via DUB module). SAGA preferentially acetylates histones H3 (to form H3K9ac, H3K14ac, H3K18ac and H3K23ac) and H2B and deubiquitinates histone H2B. SAGA interacts with DNA via upstream activating sequences (UASs).</text>
</comment>
<dbReference type="PANTHER" id="PTHR21242">
    <property type="entry name" value="TRANSCRIPTION INITIATION FACTOR TFIID SUBUNIT 10"/>
    <property type="match status" value="1"/>
</dbReference>
<evidence type="ECO:0000256" key="4">
    <source>
        <dbReference type="ARBA" id="ARBA00023242"/>
    </source>
</evidence>
<dbReference type="Proteomes" id="UP000189274">
    <property type="component" value="Unassembled WGS sequence"/>
</dbReference>
<sequence length="218" mass="24070">MSNIFSNEDLEDIDVDAEVGEDVQMEGDPSANGKDGLESQNGQEEKHNSPGRAQPHIPQLTRADKTLNELMDLLDDPDFTPIIPDAVTDYYLSKNGLDLPNNDEGMKIKRLIALATQKFISDIATDAYEYSRIRCNSAVYGANNPQARSRALMMATMAKAKGTANDDVTEEGEENPNINNLNPNGASQNKEKVVLTMNDLSSALDEYGLNVNRPQFYR</sequence>
<name>A0A1V2LUA3_PICKU</name>
<protein>
    <recommendedName>
        <fullName evidence="6">Transcription initiation factor TFIID subunit 10</fullName>
    </recommendedName>
</protein>
<feature type="region of interest" description="Disordered" evidence="7">
    <location>
        <begin position="163"/>
        <end position="187"/>
    </location>
</feature>
<dbReference type="PANTHER" id="PTHR21242:SF0">
    <property type="entry name" value="TRANSCRIPTION INITIATION FACTOR TFIID SUBUNIT 10"/>
    <property type="match status" value="1"/>
</dbReference>
<keyword evidence="4 6" id="KW-0539">Nucleus</keyword>
<gene>
    <name evidence="8" type="ORF">BOH78_0466</name>
    <name evidence="9" type="ORF">CAS74_003866</name>
</gene>
<dbReference type="Proteomes" id="UP000195871">
    <property type="component" value="Unassembled WGS sequence"/>
</dbReference>
<dbReference type="AlphaFoldDB" id="A0A1V2LUA3"/>
<comment type="similarity">
    <text evidence="5 6">Belongs to the TAF10 family.</text>
</comment>
<organism evidence="8 10">
    <name type="scientific">Pichia kudriavzevii</name>
    <name type="common">Yeast</name>
    <name type="synonym">Issatchenkia orientalis</name>
    <dbReference type="NCBI Taxonomy" id="4909"/>
    <lineage>
        <taxon>Eukaryota</taxon>
        <taxon>Fungi</taxon>
        <taxon>Dikarya</taxon>
        <taxon>Ascomycota</taxon>
        <taxon>Saccharomycotina</taxon>
        <taxon>Pichiomycetes</taxon>
        <taxon>Pichiales</taxon>
        <taxon>Pichiaceae</taxon>
        <taxon>Pichia</taxon>
    </lineage>
</organism>
<proteinExistence type="inferred from homology"/>
<dbReference type="GO" id="GO:0000124">
    <property type="term" value="C:SAGA complex"/>
    <property type="evidence" value="ECO:0007669"/>
    <property type="project" value="TreeGrafter"/>
</dbReference>
<keyword evidence="3 6" id="KW-0804">Transcription</keyword>
<dbReference type="CDD" id="cd07982">
    <property type="entry name" value="HFD_TAF10"/>
    <property type="match status" value="1"/>
</dbReference>
<reference evidence="8" key="2">
    <citation type="submission" date="2017-01" db="EMBL/GenBank/DDBJ databases">
        <authorList>
            <person name="Mah S.A."/>
            <person name="Swanson W.J."/>
            <person name="Moy G.W."/>
            <person name="Vacquier V.D."/>
        </authorList>
    </citation>
    <scope>NUCLEOTIDE SEQUENCE [LARGE SCALE GENOMIC DNA]</scope>
    <source>
        <strain evidence="8">129</strain>
    </source>
</reference>
<dbReference type="GO" id="GO:0005669">
    <property type="term" value="C:transcription factor TFIID complex"/>
    <property type="evidence" value="ECO:0007669"/>
    <property type="project" value="TreeGrafter"/>
</dbReference>
<dbReference type="GO" id="GO:0006367">
    <property type="term" value="P:transcription initiation at RNA polymerase II promoter"/>
    <property type="evidence" value="ECO:0007669"/>
    <property type="project" value="TreeGrafter"/>
</dbReference>
<keyword evidence="2 6" id="KW-0805">Transcription regulation</keyword>
<evidence type="ECO:0000256" key="3">
    <source>
        <dbReference type="ARBA" id="ARBA00023163"/>
    </source>
</evidence>
<dbReference type="PIRSF" id="PIRSF017246">
    <property type="entry name" value="TFIID_TAF10"/>
    <property type="match status" value="1"/>
</dbReference>
<dbReference type="GO" id="GO:1990841">
    <property type="term" value="F:promoter-specific chromatin binding"/>
    <property type="evidence" value="ECO:0007669"/>
    <property type="project" value="TreeGrafter"/>
</dbReference>
<evidence type="ECO:0000313" key="11">
    <source>
        <dbReference type="Proteomes" id="UP000195871"/>
    </source>
</evidence>
<comment type="caution">
    <text evidence="8">The sequence shown here is derived from an EMBL/GenBank/DDBJ whole genome shotgun (WGS) entry which is preliminary data.</text>
</comment>
<dbReference type="GO" id="GO:0003743">
    <property type="term" value="F:translation initiation factor activity"/>
    <property type="evidence" value="ECO:0007669"/>
    <property type="project" value="UniProtKB-KW"/>
</dbReference>